<dbReference type="Proteomes" id="UP001234178">
    <property type="component" value="Unassembled WGS sequence"/>
</dbReference>
<dbReference type="InterPro" id="IPR001368">
    <property type="entry name" value="TNFR/NGFR_Cys_rich_reg"/>
</dbReference>
<name>A0ABR0AL71_9CRUS</name>
<comment type="caution">
    <text evidence="3">The sequence shown here is derived from an EMBL/GenBank/DDBJ whole genome shotgun (WGS) entry which is preliminary data.</text>
</comment>
<evidence type="ECO:0000259" key="2">
    <source>
        <dbReference type="PROSITE" id="PS00652"/>
    </source>
</evidence>
<keyword evidence="1" id="KW-0472">Membrane</keyword>
<evidence type="ECO:0000313" key="4">
    <source>
        <dbReference type="Proteomes" id="UP001234178"/>
    </source>
</evidence>
<gene>
    <name evidence="3" type="ORF">OUZ56_014827</name>
</gene>
<sequence length="192" mass="21520">MVLSAPVVTTPTASKLMKVERSLADFCEQWVTFKDPQTGQCLPCSPCPEDHLTVVKCEFDRDTLCRPLTDLAEHIESVVRSSSSVTLTKKNNTIVIVEQSTVFEHLLGGIEYSPALLAVLSLAVFGCISYIILQSLKRCRTNKKQQHELHDPLQESLLGQEEQDENEKPVLDMDEMLAQRFGRSLVTNVYVP</sequence>
<evidence type="ECO:0000313" key="3">
    <source>
        <dbReference type="EMBL" id="KAK4025780.1"/>
    </source>
</evidence>
<evidence type="ECO:0000256" key="1">
    <source>
        <dbReference type="SAM" id="Phobius"/>
    </source>
</evidence>
<reference evidence="3 4" key="1">
    <citation type="journal article" date="2023" name="Nucleic Acids Res.">
        <title>The hologenome of Daphnia magna reveals possible DNA methylation and microbiome-mediated evolution of the host genome.</title>
        <authorList>
            <person name="Chaturvedi A."/>
            <person name="Li X."/>
            <person name="Dhandapani V."/>
            <person name="Marshall H."/>
            <person name="Kissane S."/>
            <person name="Cuenca-Cambronero M."/>
            <person name="Asole G."/>
            <person name="Calvet F."/>
            <person name="Ruiz-Romero M."/>
            <person name="Marangio P."/>
            <person name="Guigo R."/>
            <person name="Rago D."/>
            <person name="Mirbahai L."/>
            <person name="Eastwood N."/>
            <person name="Colbourne J.K."/>
            <person name="Zhou J."/>
            <person name="Mallon E."/>
            <person name="Orsini L."/>
        </authorList>
    </citation>
    <scope>NUCLEOTIDE SEQUENCE [LARGE SCALE GENOMIC DNA]</scope>
    <source>
        <strain evidence="3">LRV0_1</strain>
    </source>
</reference>
<organism evidence="3 4">
    <name type="scientific">Daphnia magna</name>
    <dbReference type="NCBI Taxonomy" id="35525"/>
    <lineage>
        <taxon>Eukaryota</taxon>
        <taxon>Metazoa</taxon>
        <taxon>Ecdysozoa</taxon>
        <taxon>Arthropoda</taxon>
        <taxon>Crustacea</taxon>
        <taxon>Branchiopoda</taxon>
        <taxon>Diplostraca</taxon>
        <taxon>Cladocera</taxon>
        <taxon>Anomopoda</taxon>
        <taxon>Daphniidae</taxon>
        <taxon>Daphnia</taxon>
    </lineage>
</organism>
<keyword evidence="1" id="KW-1133">Transmembrane helix</keyword>
<proteinExistence type="predicted"/>
<accession>A0ABR0AL71</accession>
<dbReference type="EMBL" id="JAOYFB010000038">
    <property type="protein sequence ID" value="KAK4025780.1"/>
    <property type="molecule type" value="Genomic_DNA"/>
</dbReference>
<keyword evidence="4" id="KW-1185">Reference proteome</keyword>
<feature type="transmembrane region" description="Helical" evidence="1">
    <location>
        <begin position="112"/>
        <end position="133"/>
    </location>
</feature>
<protein>
    <recommendedName>
        <fullName evidence="2">TNFR-Cys domain-containing protein</fullName>
    </recommendedName>
</protein>
<keyword evidence="1" id="KW-0812">Transmembrane</keyword>
<feature type="domain" description="TNFR-Cys" evidence="2">
    <location>
        <begin position="27"/>
        <end position="65"/>
    </location>
</feature>
<dbReference type="PROSITE" id="PS00652">
    <property type="entry name" value="TNFR_NGFR_1"/>
    <property type="match status" value="1"/>
</dbReference>